<evidence type="ECO:0000313" key="1">
    <source>
        <dbReference type="EMBL" id="GGO82748.1"/>
    </source>
</evidence>
<comment type="caution">
    <text evidence="1">The sequence shown here is derived from an EMBL/GenBank/DDBJ whole genome shotgun (WGS) entry which is preliminary data.</text>
</comment>
<name>A0A917ZH86_9GAMM</name>
<reference evidence="1 2" key="1">
    <citation type="journal article" date="2014" name="Int. J. Syst. Evol. Microbiol.">
        <title>Complete genome sequence of Corynebacterium casei LMG S-19264T (=DSM 44701T), isolated from a smear-ripened cheese.</title>
        <authorList>
            <consortium name="US DOE Joint Genome Institute (JGI-PGF)"/>
            <person name="Walter F."/>
            <person name="Albersmeier A."/>
            <person name="Kalinowski J."/>
            <person name="Ruckert C."/>
        </authorList>
    </citation>
    <scope>NUCLEOTIDE SEQUENCE [LARGE SCALE GENOMIC DNA]</scope>
    <source>
        <strain evidence="1 2">CGMCC 1.7286</strain>
    </source>
</reference>
<gene>
    <name evidence="1" type="ORF">GCM10011348_24810</name>
</gene>
<protein>
    <submittedName>
        <fullName evidence="1">Uncharacterized protein</fullName>
    </submittedName>
</protein>
<accession>A0A917ZH86</accession>
<dbReference type="EMBL" id="BMLT01000006">
    <property type="protein sequence ID" value="GGO82748.1"/>
    <property type="molecule type" value="Genomic_DNA"/>
</dbReference>
<keyword evidence="2" id="KW-1185">Reference proteome</keyword>
<organism evidence="1 2">
    <name type="scientific">Marinobacterium nitratireducens</name>
    <dbReference type="NCBI Taxonomy" id="518897"/>
    <lineage>
        <taxon>Bacteria</taxon>
        <taxon>Pseudomonadati</taxon>
        <taxon>Pseudomonadota</taxon>
        <taxon>Gammaproteobacteria</taxon>
        <taxon>Oceanospirillales</taxon>
        <taxon>Oceanospirillaceae</taxon>
        <taxon>Marinobacterium</taxon>
    </lineage>
</organism>
<sequence>MERRLPLLLLGWMLLPVAAAKALEYRVVPSAQAAPKPLPQAVVVPYSSTPSKMHQVEIGVAGEPGQQVGEDAVFERIRRARPLERCLVEPGTECDLGIYPGTGEEP</sequence>
<dbReference type="RefSeq" id="WP_188860936.1">
    <property type="nucleotide sequence ID" value="NZ_BMLT01000006.1"/>
</dbReference>
<dbReference type="AlphaFoldDB" id="A0A917ZH86"/>
<proteinExistence type="predicted"/>
<dbReference type="Proteomes" id="UP000599578">
    <property type="component" value="Unassembled WGS sequence"/>
</dbReference>
<evidence type="ECO:0000313" key="2">
    <source>
        <dbReference type="Proteomes" id="UP000599578"/>
    </source>
</evidence>